<dbReference type="Proteomes" id="UP000030146">
    <property type="component" value="Unassembled WGS sequence"/>
</dbReference>
<evidence type="ECO:0000256" key="1">
    <source>
        <dbReference type="SAM" id="Phobius"/>
    </source>
</evidence>
<feature type="transmembrane region" description="Helical" evidence="1">
    <location>
        <begin position="61"/>
        <end position="79"/>
    </location>
</feature>
<dbReference type="RefSeq" id="WP_039423440.1">
    <property type="nucleotide sequence ID" value="NZ_JRAK01000036.1"/>
</dbReference>
<gene>
    <name evidence="2" type="ORF">HR15_01935</name>
</gene>
<organism evidence="2 3">
    <name type="scientific">Porphyromonas gulae</name>
    <dbReference type="NCBI Taxonomy" id="111105"/>
    <lineage>
        <taxon>Bacteria</taxon>
        <taxon>Pseudomonadati</taxon>
        <taxon>Bacteroidota</taxon>
        <taxon>Bacteroidia</taxon>
        <taxon>Bacteroidales</taxon>
        <taxon>Porphyromonadaceae</taxon>
        <taxon>Porphyromonas</taxon>
    </lineage>
</organism>
<keyword evidence="1" id="KW-0472">Membrane</keyword>
<sequence>MKKILITANLVCVFMHILFGLSILENRSDIYLFMSVENSITTFTYLLVSYLICCSEKQKKALFINLIFWSFFEINVLFFKPNVTTLYVIEKHLPQLQQWIVLSIYGGILIFLTTLEIAKTYNLGILTPKRVKR</sequence>
<accession>A0A0A2FRX2</accession>
<comment type="caution">
    <text evidence="2">The sequence shown here is derived from an EMBL/GenBank/DDBJ whole genome shotgun (WGS) entry which is preliminary data.</text>
</comment>
<protein>
    <submittedName>
        <fullName evidence="2">Uncharacterized protein</fullName>
    </submittedName>
</protein>
<feature type="transmembrane region" description="Helical" evidence="1">
    <location>
        <begin position="30"/>
        <end position="54"/>
    </location>
</feature>
<keyword evidence="1" id="KW-0812">Transmembrane</keyword>
<keyword evidence="3" id="KW-1185">Reference proteome</keyword>
<feature type="transmembrane region" description="Helical" evidence="1">
    <location>
        <begin position="99"/>
        <end position="118"/>
    </location>
</feature>
<reference evidence="2 3" key="1">
    <citation type="submission" date="2014-08" db="EMBL/GenBank/DDBJ databases">
        <title>Porphyromonas gulae strain:COT-052_OH3439 Genome sequencing.</title>
        <authorList>
            <person name="Wallis C."/>
            <person name="Deusch O."/>
            <person name="O'Flynn C."/>
            <person name="Davis I."/>
            <person name="Jospin G."/>
            <person name="Darling A.E."/>
            <person name="Coil D.A."/>
            <person name="Alexiev A."/>
            <person name="Horsfall A."/>
            <person name="Kirkwood N."/>
            <person name="Harris S."/>
            <person name="Eisen J.A."/>
        </authorList>
    </citation>
    <scope>NUCLEOTIDE SEQUENCE [LARGE SCALE GENOMIC DNA]</scope>
    <source>
        <strain evidence="3">COT-052 OH3439</strain>
    </source>
</reference>
<keyword evidence="1" id="KW-1133">Transmembrane helix</keyword>
<dbReference type="EMBL" id="JRAK01000036">
    <property type="protein sequence ID" value="KGN92780.1"/>
    <property type="molecule type" value="Genomic_DNA"/>
</dbReference>
<evidence type="ECO:0000313" key="3">
    <source>
        <dbReference type="Proteomes" id="UP000030146"/>
    </source>
</evidence>
<evidence type="ECO:0000313" key="2">
    <source>
        <dbReference type="EMBL" id="KGN92780.1"/>
    </source>
</evidence>
<dbReference type="AlphaFoldDB" id="A0A0A2FRX2"/>
<name>A0A0A2FRX2_9PORP</name>
<proteinExistence type="predicted"/>